<evidence type="ECO:0000313" key="1">
    <source>
        <dbReference type="EMBL" id="CAB5218964.1"/>
    </source>
</evidence>
<proteinExistence type="predicted"/>
<protein>
    <submittedName>
        <fullName evidence="1">Uncharacterized protein</fullName>
    </submittedName>
</protein>
<sequence>MSVGLAIIELSTKGRLMDFEAMAIECSRLMDEIEVVNAGGRMSSDDETPDPRMKQISDYATLIATFRPDLLDPRFG</sequence>
<accession>A0A6J7WSA9</accession>
<name>A0A6J7WSA9_9CAUD</name>
<organism evidence="1">
    <name type="scientific">uncultured Caudovirales phage</name>
    <dbReference type="NCBI Taxonomy" id="2100421"/>
    <lineage>
        <taxon>Viruses</taxon>
        <taxon>Duplodnaviria</taxon>
        <taxon>Heunggongvirae</taxon>
        <taxon>Uroviricota</taxon>
        <taxon>Caudoviricetes</taxon>
        <taxon>Peduoviridae</taxon>
        <taxon>Maltschvirus</taxon>
        <taxon>Maltschvirus maltsch</taxon>
    </lineage>
</organism>
<dbReference type="EMBL" id="LR798269">
    <property type="protein sequence ID" value="CAB5218964.1"/>
    <property type="molecule type" value="Genomic_DNA"/>
</dbReference>
<gene>
    <name evidence="1" type="ORF">UFOVP222_12</name>
</gene>
<reference evidence="1" key="1">
    <citation type="submission" date="2020-05" db="EMBL/GenBank/DDBJ databases">
        <authorList>
            <person name="Chiriac C."/>
            <person name="Salcher M."/>
            <person name="Ghai R."/>
            <person name="Kavagutti S V."/>
        </authorList>
    </citation>
    <scope>NUCLEOTIDE SEQUENCE</scope>
</reference>